<accession>A0A1A7YUI1</accession>
<organism evidence="1">
    <name type="scientific">Iconisemion striatum</name>
    <dbReference type="NCBI Taxonomy" id="60296"/>
    <lineage>
        <taxon>Eukaryota</taxon>
        <taxon>Metazoa</taxon>
        <taxon>Chordata</taxon>
        <taxon>Craniata</taxon>
        <taxon>Vertebrata</taxon>
        <taxon>Euteleostomi</taxon>
        <taxon>Actinopterygii</taxon>
        <taxon>Neopterygii</taxon>
        <taxon>Teleostei</taxon>
        <taxon>Neoteleostei</taxon>
        <taxon>Acanthomorphata</taxon>
        <taxon>Ovalentaria</taxon>
        <taxon>Atherinomorphae</taxon>
        <taxon>Cyprinodontiformes</taxon>
        <taxon>Nothobranchiidae</taxon>
        <taxon>Iconisemion</taxon>
    </lineage>
</organism>
<feature type="non-terminal residue" evidence="1">
    <location>
        <position position="1"/>
    </location>
</feature>
<feature type="non-terminal residue" evidence="1">
    <location>
        <position position="39"/>
    </location>
</feature>
<reference evidence="1" key="1">
    <citation type="submission" date="2016-05" db="EMBL/GenBank/DDBJ databases">
        <authorList>
            <person name="Lavstsen T."/>
            <person name="Jespersen J.S."/>
        </authorList>
    </citation>
    <scope>NUCLEOTIDE SEQUENCE</scope>
    <source>
        <tissue evidence="1">Brain</tissue>
    </source>
</reference>
<proteinExistence type="predicted"/>
<evidence type="ECO:0000313" key="1">
    <source>
        <dbReference type="EMBL" id="SBP33846.1"/>
    </source>
</evidence>
<sequence length="39" mass="4414">SNNGFSGMILEHQRVRLMLDGFKVFRNVSLKSAKSLVCM</sequence>
<dbReference type="AlphaFoldDB" id="A0A1A7YUI1"/>
<gene>
    <name evidence="1" type="primary">RCOM_0885110</name>
</gene>
<name>A0A1A7YUI1_9TELE</name>
<protein>
    <submittedName>
        <fullName evidence="1">Uncharacterized protein</fullName>
    </submittedName>
</protein>
<dbReference type="EMBL" id="HADX01011614">
    <property type="protein sequence ID" value="SBP33846.1"/>
    <property type="molecule type" value="Transcribed_RNA"/>
</dbReference>
<reference evidence="1" key="2">
    <citation type="submission" date="2016-06" db="EMBL/GenBank/DDBJ databases">
        <title>The genome of a short-lived fish provides insights into sex chromosome evolution and the genetic control of aging.</title>
        <authorList>
            <person name="Reichwald K."/>
            <person name="Felder M."/>
            <person name="Petzold A."/>
            <person name="Koch P."/>
            <person name="Groth M."/>
            <person name="Platzer M."/>
        </authorList>
    </citation>
    <scope>NUCLEOTIDE SEQUENCE</scope>
    <source>
        <tissue evidence="1">Brain</tissue>
    </source>
</reference>